<organism evidence="3 4">
    <name type="scientific">Ligilactobacillus salitolerans</name>
    <dbReference type="NCBI Taxonomy" id="1808352"/>
    <lineage>
        <taxon>Bacteria</taxon>
        <taxon>Bacillati</taxon>
        <taxon>Bacillota</taxon>
        <taxon>Bacilli</taxon>
        <taxon>Lactobacillales</taxon>
        <taxon>Lactobacillaceae</taxon>
        <taxon>Ligilactobacillus</taxon>
    </lineage>
</organism>
<reference evidence="3 4" key="1">
    <citation type="journal article" date="2019" name="Int. J. Syst. Evol. Microbiol.">
        <title>Lactobacillus salitolerans sp. nov., a novel lactic acid bacterium isolated from spent mushroom substrates.</title>
        <authorList>
            <person name="Tohno M."/>
            <person name="Tanizawa Y."/>
            <person name="Kojima Y."/>
            <person name="Sakamoto M."/>
            <person name="Nakamura Y."/>
            <person name="Ohkuma M."/>
            <person name="Kobayashi H."/>
        </authorList>
    </citation>
    <scope>NUCLEOTIDE SEQUENCE [LARGE SCALE GENOMIC DNA]</scope>
    <source>
        <strain evidence="3 4">YK43</strain>
    </source>
</reference>
<name>A0A401ISN5_9LACO</name>
<dbReference type="GO" id="GO:0008270">
    <property type="term" value="F:zinc ion binding"/>
    <property type="evidence" value="ECO:0007669"/>
    <property type="project" value="UniProtKB-KW"/>
</dbReference>
<dbReference type="PROSITE" id="PS50966">
    <property type="entry name" value="ZF_SWIM"/>
    <property type="match status" value="1"/>
</dbReference>
<gene>
    <name evidence="3" type="ORF">LFYK43_09900</name>
</gene>
<dbReference type="RefSeq" id="WP_158609188.1">
    <property type="nucleotide sequence ID" value="NZ_BFFP01000013.1"/>
</dbReference>
<evidence type="ECO:0000313" key="3">
    <source>
        <dbReference type="EMBL" id="GBG94531.1"/>
    </source>
</evidence>
<dbReference type="Proteomes" id="UP000286848">
    <property type="component" value="Unassembled WGS sequence"/>
</dbReference>
<feature type="domain" description="SWIM-type" evidence="2">
    <location>
        <begin position="44"/>
        <end position="80"/>
    </location>
</feature>
<dbReference type="InterPro" id="IPR007527">
    <property type="entry name" value="Znf_SWIM"/>
</dbReference>
<keyword evidence="1" id="KW-0862">Zinc</keyword>
<evidence type="ECO:0000259" key="2">
    <source>
        <dbReference type="PROSITE" id="PS50966"/>
    </source>
</evidence>
<dbReference type="AlphaFoldDB" id="A0A401ISN5"/>
<comment type="caution">
    <text evidence="3">The sequence shown here is derived from an EMBL/GenBank/DDBJ whole genome shotgun (WGS) entry which is preliminary data.</text>
</comment>
<sequence length="452" mass="52447">MKWQQYFSPTIRQRGRRYFNQNQVSELNYGTGQVDAIVQGSEEYHVHMEFSPELKVKKMTCDCPYWTECKHEVAVFLLLDAIGDADLKASLFETQDLQALQLYVLLQEVAPQDRLDFLAETLAADPNLLLTFKQRFGLPLSEEELRNYGDKFEDLLRSLMTAKTGQEGFFQDFLAFIQTELPGLTRQAPKFCERLSFQALQVLDRINAWPNEYYQATCLHALTALWEKLLEHPAKGQKREIFEQVLNWLEFHLTVDAVQTMGDFLLANYPQRTYQRDLQHFADSLEEKKDEADDQTQDHLTAFQLITEVNQLFDVQEILQIVHQQLNLASLVSQAAKRLYEIGKGKQALLLLREGKYAQPTGSKQQVLLSQELGKAYQQAGQQQNYLKELLLRVTQYQPGDLMDYRALEQVYQRRRREWEQVQNALLEALPAEQKNNLLQQIKGGASHGDKF</sequence>
<keyword evidence="1" id="KW-0863">Zinc-finger</keyword>
<keyword evidence="1" id="KW-0479">Metal-binding</keyword>
<dbReference type="OrthoDB" id="9760715at2"/>
<evidence type="ECO:0000256" key="1">
    <source>
        <dbReference type="PROSITE-ProRule" id="PRU00325"/>
    </source>
</evidence>
<dbReference type="EMBL" id="BFFP01000013">
    <property type="protein sequence ID" value="GBG94531.1"/>
    <property type="molecule type" value="Genomic_DNA"/>
</dbReference>
<protein>
    <recommendedName>
        <fullName evidence="2">SWIM-type domain-containing protein</fullName>
    </recommendedName>
</protein>
<keyword evidence="4" id="KW-1185">Reference proteome</keyword>
<accession>A0A401ISN5</accession>
<evidence type="ECO:0000313" key="4">
    <source>
        <dbReference type="Proteomes" id="UP000286848"/>
    </source>
</evidence>
<proteinExistence type="predicted"/>